<protein>
    <recommendedName>
        <fullName evidence="4">Flagellar motility protein MotE, a chaperone for MotC folding</fullName>
    </recommendedName>
</protein>
<evidence type="ECO:0000313" key="3">
    <source>
        <dbReference type="Proteomes" id="UP000184465"/>
    </source>
</evidence>
<evidence type="ECO:0000313" key="2">
    <source>
        <dbReference type="EMBL" id="SHJ91735.1"/>
    </source>
</evidence>
<keyword evidence="1" id="KW-0472">Membrane</keyword>
<dbReference type="AlphaFoldDB" id="A0A1M6N7J6"/>
<feature type="transmembrane region" description="Helical" evidence="1">
    <location>
        <begin position="12"/>
        <end position="38"/>
    </location>
</feature>
<dbReference type="EMBL" id="FRAG01000015">
    <property type="protein sequence ID" value="SHJ91735.1"/>
    <property type="molecule type" value="Genomic_DNA"/>
</dbReference>
<dbReference type="STRING" id="1121301.SAMN02745912_01618"/>
<accession>A0A1M6N7J6</accession>
<sequence length="415" mass="47876">MTDKVKQTEKGIGIGKILLVVFMVFIITPLLIVGIIYYTNDSFKMEANKILVNLPGPVGEYFKTYPTKNELDTQKISVAKYLVGIDNNRAIDKLILIKNEDEVLYNEIIKLMIKLDANKTKAIMDQIRKNLVKKDILLRTVEQIDIEKEKEIMDKAKYFESLSYITAIKEIEASINNNEIGYTELGKIFENMKKENAAFLLRYMDKNISRKIIDKFSFDEKKRDIKVLLSTMEDRELKLRYAAEIYSTESPEKLVSIIGNTQTYKVDELAFIYKNIGIIKGAQVLARLNDDDFVHELVNEIKEKEILLNRKDFITEDILKAYKIYRDFDKNVDELTSIYEKMGDEQIAMLIKRMIRNTSSSKKYSLSNGETISISDEDLALTILDKFSERKLASVLSNLDNNLASDITKKLSLPQ</sequence>
<name>A0A1M6N7J6_PARC5</name>
<dbReference type="Proteomes" id="UP000184465">
    <property type="component" value="Unassembled WGS sequence"/>
</dbReference>
<proteinExistence type="predicted"/>
<dbReference type="RefSeq" id="WP_073148739.1">
    <property type="nucleotide sequence ID" value="NZ_FRAG01000015.1"/>
</dbReference>
<evidence type="ECO:0008006" key="4">
    <source>
        <dbReference type="Google" id="ProtNLM"/>
    </source>
</evidence>
<evidence type="ECO:0000256" key="1">
    <source>
        <dbReference type="SAM" id="Phobius"/>
    </source>
</evidence>
<dbReference type="OrthoDB" id="1705722at2"/>
<reference evidence="2 3" key="1">
    <citation type="submission" date="2016-11" db="EMBL/GenBank/DDBJ databases">
        <authorList>
            <person name="Jaros S."/>
            <person name="Januszkiewicz K."/>
            <person name="Wedrychowicz H."/>
        </authorList>
    </citation>
    <scope>NUCLEOTIDE SEQUENCE [LARGE SCALE GENOMIC DNA]</scope>
    <source>
        <strain evidence="2 3">DSM 15212</strain>
    </source>
</reference>
<keyword evidence="1" id="KW-1133">Transmembrane helix</keyword>
<keyword evidence="3" id="KW-1185">Reference proteome</keyword>
<keyword evidence="1" id="KW-0812">Transmembrane</keyword>
<organism evidence="2 3">
    <name type="scientific">Paramaledivibacter caminithermalis (strain DSM 15212 / CIP 107654 / DViRD3)</name>
    <name type="common">Clostridium caminithermale</name>
    <dbReference type="NCBI Taxonomy" id="1121301"/>
    <lineage>
        <taxon>Bacteria</taxon>
        <taxon>Bacillati</taxon>
        <taxon>Bacillota</taxon>
        <taxon>Clostridia</taxon>
        <taxon>Peptostreptococcales</taxon>
        <taxon>Caminicellaceae</taxon>
        <taxon>Paramaledivibacter</taxon>
    </lineage>
</organism>
<gene>
    <name evidence="2" type="ORF">SAMN02745912_01618</name>
</gene>